<dbReference type="EMBL" id="SSTE01021314">
    <property type="protein sequence ID" value="KAA0032594.1"/>
    <property type="molecule type" value="Genomic_DNA"/>
</dbReference>
<comment type="caution">
    <text evidence="5">The sequence shown here is derived from an EMBL/GenBank/DDBJ whole genome shotgun (WGS) entry which is preliminary data.</text>
</comment>
<evidence type="ECO:0000313" key="7">
    <source>
        <dbReference type="Proteomes" id="UP000321947"/>
    </source>
</evidence>
<evidence type="ECO:0000256" key="1">
    <source>
        <dbReference type="ARBA" id="ARBA00007626"/>
    </source>
</evidence>
<name>A0A5D3DB98_CUCMM</name>
<comment type="similarity">
    <text evidence="1">Belongs to the PPR family. P subfamily.</text>
</comment>
<dbReference type="InterPro" id="IPR011990">
    <property type="entry name" value="TPR-like_helical_dom_sf"/>
</dbReference>
<feature type="repeat" description="PPR" evidence="3">
    <location>
        <begin position="268"/>
        <end position="302"/>
    </location>
</feature>
<keyword evidence="2" id="KW-0677">Repeat</keyword>
<protein>
    <submittedName>
        <fullName evidence="5">Pentatricopeptide repeat-containing protein</fullName>
    </submittedName>
</protein>
<evidence type="ECO:0000313" key="4">
    <source>
        <dbReference type="EMBL" id="KAA0032594.1"/>
    </source>
</evidence>
<evidence type="ECO:0000313" key="6">
    <source>
        <dbReference type="Proteomes" id="UP000321393"/>
    </source>
</evidence>
<dbReference type="Pfam" id="PF01535">
    <property type="entry name" value="PPR"/>
    <property type="match status" value="1"/>
</dbReference>
<dbReference type="PANTHER" id="PTHR47447:SF17">
    <property type="entry name" value="OS12G0638900 PROTEIN"/>
    <property type="match status" value="1"/>
</dbReference>
<evidence type="ECO:0000313" key="5">
    <source>
        <dbReference type="EMBL" id="TYK20891.1"/>
    </source>
</evidence>
<organism evidence="5 7">
    <name type="scientific">Cucumis melo var. makuwa</name>
    <name type="common">Oriental melon</name>
    <dbReference type="NCBI Taxonomy" id="1194695"/>
    <lineage>
        <taxon>Eukaryota</taxon>
        <taxon>Viridiplantae</taxon>
        <taxon>Streptophyta</taxon>
        <taxon>Embryophyta</taxon>
        <taxon>Tracheophyta</taxon>
        <taxon>Spermatophyta</taxon>
        <taxon>Magnoliopsida</taxon>
        <taxon>eudicotyledons</taxon>
        <taxon>Gunneridae</taxon>
        <taxon>Pentapetalae</taxon>
        <taxon>rosids</taxon>
        <taxon>fabids</taxon>
        <taxon>Cucurbitales</taxon>
        <taxon>Cucurbitaceae</taxon>
        <taxon>Benincaseae</taxon>
        <taxon>Cucumis</taxon>
    </lineage>
</organism>
<dbReference type="Pfam" id="PF13812">
    <property type="entry name" value="PPR_3"/>
    <property type="match status" value="1"/>
</dbReference>
<feature type="repeat" description="PPR" evidence="3">
    <location>
        <begin position="233"/>
        <end position="267"/>
    </location>
</feature>
<dbReference type="EMBL" id="SSTD01006073">
    <property type="protein sequence ID" value="TYK20891.1"/>
    <property type="molecule type" value="Genomic_DNA"/>
</dbReference>
<dbReference type="Pfam" id="PF13041">
    <property type="entry name" value="PPR_2"/>
    <property type="match status" value="1"/>
</dbReference>
<dbReference type="AlphaFoldDB" id="A0A5D3DB98"/>
<dbReference type="OrthoDB" id="185373at2759"/>
<evidence type="ECO:0000256" key="3">
    <source>
        <dbReference type="PROSITE-ProRule" id="PRU00708"/>
    </source>
</evidence>
<dbReference type="Proteomes" id="UP000321947">
    <property type="component" value="Unassembled WGS sequence"/>
</dbReference>
<accession>A0A5D3DB98</accession>
<dbReference type="PANTHER" id="PTHR47447">
    <property type="entry name" value="OS03G0856100 PROTEIN"/>
    <property type="match status" value="1"/>
</dbReference>
<dbReference type="InterPro" id="IPR002885">
    <property type="entry name" value="PPR_rpt"/>
</dbReference>
<reference evidence="6 7" key="1">
    <citation type="submission" date="2019-08" db="EMBL/GenBank/DDBJ databases">
        <title>Draft genome sequences of two oriental melons (Cucumis melo L. var makuwa).</title>
        <authorList>
            <person name="Kwon S.-Y."/>
        </authorList>
    </citation>
    <scope>NUCLEOTIDE SEQUENCE [LARGE SCALE GENOMIC DNA]</scope>
    <source>
        <strain evidence="7">cv. Chang Bougi</strain>
        <strain evidence="6">cv. SW 3</strain>
        <tissue evidence="5">Leaf</tissue>
    </source>
</reference>
<sequence>MVRTTSPFTCIFDFSSGRLCRFTNLLSIGIFCTTRMLFKVDGCVTMSDLEFIAIEILASGLLMIQSTPLRINRIASIPVGNSQIWPLYAIKCFSHQSSSTNISPDEVKVGDEVLNQIIAPRENASNCSHEIVDACIDKICGLGHLAAAAQLLKSLCNEKISLNSSKAYDMVLLAASERGDTPLLCQVFKVAVVSCKSLSSASYMSFARAFTKTNDSSKLLECVKEIVEVTSQNCSVINRIIFAFSKCREIDKAFQIFNQMKCLSCTPDLYTYNIVLDMLGRAGRVNEILHLFVSMKDEGIAPDIVSYNTLINSLRKVGRLDISLIYFREMVAMGIKPDLLTYTALIESFGRFGNIEEALTLLKEMKLKKICPSSYIYKSLIANSKKMGKVELATNLLNEMKLSESKLARPEDFKRRKRCVCVTDVCWERENSRCGAVFRIFARTQKNVIQEIHCEEENDEQKSGLTKIQKKKTIKSLDAEVKIIGEDKHLGIQFE</sequence>
<proteinExistence type="inferred from homology"/>
<dbReference type="Gene3D" id="1.25.40.10">
    <property type="entry name" value="Tetratricopeptide repeat domain"/>
    <property type="match status" value="2"/>
</dbReference>
<dbReference type="PROSITE" id="PS51375">
    <property type="entry name" value="PPR"/>
    <property type="match status" value="4"/>
</dbReference>
<evidence type="ECO:0000256" key="2">
    <source>
        <dbReference type="ARBA" id="ARBA00022737"/>
    </source>
</evidence>
<gene>
    <name evidence="5" type="ORF">E5676_scaffold284G00260</name>
    <name evidence="4" type="ORF">E6C27_scaffold43053G00620</name>
</gene>
<feature type="repeat" description="PPR" evidence="3">
    <location>
        <begin position="303"/>
        <end position="337"/>
    </location>
</feature>
<dbReference type="Proteomes" id="UP000321393">
    <property type="component" value="Unassembled WGS sequence"/>
</dbReference>
<feature type="repeat" description="PPR" evidence="3">
    <location>
        <begin position="338"/>
        <end position="372"/>
    </location>
</feature>
<dbReference type="NCBIfam" id="TIGR00756">
    <property type="entry name" value="PPR"/>
    <property type="match status" value="4"/>
</dbReference>